<dbReference type="AlphaFoldDB" id="A0A9P7V159"/>
<evidence type="ECO:0000313" key="2">
    <source>
        <dbReference type="EMBL" id="KAG7098423.1"/>
    </source>
</evidence>
<dbReference type="RefSeq" id="XP_043014893.1">
    <property type="nucleotide sequence ID" value="XM_043146193.1"/>
</dbReference>
<protein>
    <submittedName>
        <fullName evidence="2">Uncharacterized protein</fullName>
    </submittedName>
</protein>
<comment type="caution">
    <text evidence="2">The sequence shown here is derived from an EMBL/GenBank/DDBJ whole genome shotgun (WGS) entry which is preliminary data.</text>
</comment>
<dbReference type="Proteomes" id="UP001049176">
    <property type="component" value="Chromosome 1"/>
</dbReference>
<reference evidence="2" key="1">
    <citation type="journal article" date="2021" name="Genome Biol. Evol.">
        <title>The assembled and annotated genome of the fairy-ring fungus Marasmius oreades.</title>
        <authorList>
            <person name="Hiltunen M."/>
            <person name="Ament-Velasquez S.L."/>
            <person name="Johannesson H."/>
        </authorList>
    </citation>
    <scope>NUCLEOTIDE SEQUENCE</scope>
    <source>
        <strain evidence="2">03SP1</strain>
    </source>
</reference>
<proteinExistence type="predicted"/>
<gene>
    <name evidence="2" type="ORF">E1B28_000375</name>
</gene>
<name>A0A9P7V159_9AGAR</name>
<keyword evidence="3" id="KW-1185">Reference proteome</keyword>
<evidence type="ECO:0000313" key="3">
    <source>
        <dbReference type="Proteomes" id="UP001049176"/>
    </source>
</evidence>
<dbReference type="EMBL" id="CM032181">
    <property type="protein sequence ID" value="KAG7098423.1"/>
    <property type="molecule type" value="Genomic_DNA"/>
</dbReference>
<dbReference type="KEGG" id="more:E1B28_000375"/>
<evidence type="ECO:0000256" key="1">
    <source>
        <dbReference type="SAM" id="MobiDB-lite"/>
    </source>
</evidence>
<sequence>MVDKITDSFTRSTPLCTHCKREFTADITPQPLPPHMLHADYHLSDVEIIQNGAILAEEKEVLRQYNEVLERLQTSVAPTPGQTLGRGSGRFLKMPDPSRPHQLEGSAPKVV</sequence>
<accession>A0A9P7V159</accession>
<dbReference type="GeneID" id="66069451"/>
<organism evidence="2 3">
    <name type="scientific">Marasmius oreades</name>
    <name type="common">fairy-ring Marasmius</name>
    <dbReference type="NCBI Taxonomy" id="181124"/>
    <lineage>
        <taxon>Eukaryota</taxon>
        <taxon>Fungi</taxon>
        <taxon>Dikarya</taxon>
        <taxon>Basidiomycota</taxon>
        <taxon>Agaricomycotina</taxon>
        <taxon>Agaricomycetes</taxon>
        <taxon>Agaricomycetidae</taxon>
        <taxon>Agaricales</taxon>
        <taxon>Marasmiineae</taxon>
        <taxon>Marasmiaceae</taxon>
        <taxon>Marasmius</taxon>
    </lineage>
</organism>
<feature type="region of interest" description="Disordered" evidence="1">
    <location>
        <begin position="76"/>
        <end position="111"/>
    </location>
</feature>